<evidence type="ECO:0000256" key="3">
    <source>
        <dbReference type="ARBA" id="ARBA00022705"/>
    </source>
</evidence>
<dbReference type="GO" id="GO:0005664">
    <property type="term" value="C:nuclear origin of replication recognition complex"/>
    <property type="evidence" value="ECO:0007669"/>
    <property type="project" value="UniProtKB-UniRule"/>
</dbReference>
<dbReference type="InterPro" id="IPR056773">
    <property type="entry name" value="WHD_ORC2"/>
</dbReference>
<dbReference type="Pfam" id="PF24882">
    <property type="entry name" value="WHD_ORC2"/>
    <property type="match status" value="1"/>
</dbReference>
<evidence type="ECO:0000259" key="6">
    <source>
        <dbReference type="Pfam" id="PF04084"/>
    </source>
</evidence>
<evidence type="ECO:0000313" key="9">
    <source>
        <dbReference type="Proteomes" id="UP000634136"/>
    </source>
</evidence>
<dbReference type="InterPro" id="IPR056772">
    <property type="entry name" value="RecA-like_ORC2"/>
</dbReference>
<keyword evidence="4 5" id="KW-0539">Nucleus</keyword>
<comment type="caution">
    <text evidence="8">The sequence shown here is derived from an EMBL/GenBank/DDBJ whole genome shotgun (WGS) entry which is preliminary data.</text>
</comment>
<dbReference type="GO" id="GO:0006260">
    <property type="term" value="P:DNA replication"/>
    <property type="evidence" value="ECO:0007669"/>
    <property type="project" value="UniProtKB-UniRule"/>
</dbReference>
<keyword evidence="3 5" id="KW-0235">DNA replication</keyword>
<evidence type="ECO:0000256" key="4">
    <source>
        <dbReference type="ARBA" id="ARBA00023242"/>
    </source>
</evidence>
<comment type="similarity">
    <text evidence="2 5">Belongs to the ORC2 family.</text>
</comment>
<organism evidence="8 9">
    <name type="scientific">Senna tora</name>
    <dbReference type="NCBI Taxonomy" id="362788"/>
    <lineage>
        <taxon>Eukaryota</taxon>
        <taxon>Viridiplantae</taxon>
        <taxon>Streptophyta</taxon>
        <taxon>Embryophyta</taxon>
        <taxon>Tracheophyta</taxon>
        <taxon>Spermatophyta</taxon>
        <taxon>Magnoliopsida</taxon>
        <taxon>eudicotyledons</taxon>
        <taxon>Gunneridae</taxon>
        <taxon>Pentapetalae</taxon>
        <taxon>rosids</taxon>
        <taxon>fabids</taxon>
        <taxon>Fabales</taxon>
        <taxon>Fabaceae</taxon>
        <taxon>Caesalpinioideae</taxon>
        <taxon>Cassia clade</taxon>
        <taxon>Senna</taxon>
    </lineage>
</organism>
<dbReference type="OrthoDB" id="20198at2759"/>
<feature type="domain" description="Origin recognition complex subunit 2 winged-helix" evidence="7">
    <location>
        <begin position="307"/>
        <end position="362"/>
    </location>
</feature>
<accession>A0A834TYF6</accession>
<evidence type="ECO:0000256" key="1">
    <source>
        <dbReference type="ARBA" id="ARBA00004123"/>
    </source>
</evidence>
<comment type="subunit">
    <text evidence="5">Component of the origin recognition complex (ORC).</text>
</comment>
<comment type="subcellular location">
    <subcellularLocation>
        <location evidence="1 5">Nucleus</location>
    </subcellularLocation>
</comment>
<feature type="domain" description="Origin recognition complex subunit 2 RecA-like" evidence="6">
    <location>
        <begin position="61"/>
        <end position="241"/>
    </location>
</feature>
<evidence type="ECO:0000256" key="2">
    <source>
        <dbReference type="ARBA" id="ARBA00007421"/>
    </source>
</evidence>
<dbReference type="PANTHER" id="PTHR14052">
    <property type="entry name" value="ORIGIN RECOGNITION COMPLEX SUBUNIT 2"/>
    <property type="match status" value="1"/>
</dbReference>
<name>A0A834TYF6_9FABA</name>
<evidence type="ECO:0000256" key="5">
    <source>
        <dbReference type="RuleBase" id="RU368084"/>
    </source>
</evidence>
<dbReference type="Proteomes" id="UP000634136">
    <property type="component" value="Unassembled WGS sequence"/>
</dbReference>
<dbReference type="GO" id="GO:0003688">
    <property type="term" value="F:DNA replication origin binding"/>
    <property type="evidence" value="ECO:0007669"/>
    <property type="project" value="UniProtKB-UniRule"/>
</dbReference>
<comment type="function">
    <text evidence="5">Component of the origin recognition complex (ORC) that binds origins of replication. DNA-binding is ATP-dependent. ORC is required to assemble the pre-replication complex necessary to initiate DNA replication.</text>
</comment>
<gene>
    <name evidence="8" type="ORF">G2W53_012975</name>
</gene>
<proteinExistence type="inferred from homology"/>
<protein>
    <recommendedName>
        <fullName evidence="5">Origin recognition complex subunit 2</fullName>
    </recommendedName>
</protein>
<dbReference type="InterPro" id="IPR007220">
    <property type="entry name" value="ORC2"/>
</dbReference>
<evidence type="ECO:0000259" key="7">
    <source>
        <dbReference type="Pfam" id="PF24882"/>
    </source>
</evidence>
<keyword evidence="9" id="KW-1185">Reference proteome</keyword>
<dbReference type="Pfam" id="PF04084">
    <property type="entry name" value="RecA-like_ORC2"/>
    <property type="match status" value="1"/>
</dbReference>
<reference evidence="8" key="1">
    <citation type="submission" date="2020-09" db="EMBL/GenBank/DDBJ databases">
        <title>Genome-Enabled Discovery of Anthraquinone Biosynthesis in Senna tora.</title>
        <authorList>
            <person name="Kang S.-H."/>
            <person name="Pandey R.P."/>
            <person name="Lee C.-M."/>
            <person name="Sim J.-S."/>
            <person name="Jeong J.-T."/>
            <person name="Choi B.-S."/>
            <person name="Jung M."/>
            <person name="Ginzburg D."/>
            <person name="Zhao K."/>
            <person name="Won S.Y."/>
            <person name="Oh T.-J."/>
            <person name="Yu Y."/>
            <person name="Kim N.-H."/>
            <person name="Lee O.R."/>
            <person name="Lee T.-H."/>
            <person name="Bashyal P."/>
            <person name="Kim T.-S."/>
            <person name="Lee W.-H."/>
            <person name="Kawkins C."/>
            <person name="Kim C.-K."/>
            <person name="Kim J.S."/>
            <person name="Ahn B.O."/>
            <person name="Rhee S.Y."/>
            <person name="Sohng J.K."/>
        </authorList>
    </citation>
    <scope>NUCLEOTIDE SEQUENCE</scope>
    <source>
        <tissue evidence="8">Leaf</tissue>
    </source>
</reference>
<dbReference type="AlphaFoldDB" id="A0A834TYF6"/>
<evidence type="ECO:0000313" key="8">
    <source>
        <dbReference type="EMBL" id="KAF7830642.1"/>
    </source>
</evidence>
<dbReference type="PANTHER" id="PTHR14052:SF0">
    <property type="entry name" value="ORIGIN RECOGNITION COMPLEX SUBUNIT 2"/>
    <property type="match status" value="1"/>
</dbReference>
<dbReference type="EMBL" id="JAAIUW010000005">
    <property type="protein sequence ID" value="KAF7830642.1"/>
    <property type="molecule type" value="Genomic_DNA"/>
</dbReference>
<sequence length="373" mass="42152">MDINGEEEDEEFEFSRDYFLAKESGSSSRKKSTNKLSDIDVVDEQELRAAASNIEPKHEKEIAALIDSYKNKYSEWVFALRCGFSLLMYGFGSKKTMLEDFASTALTEYSVVVINGYLQAVNLKQVVIALAEVLSEQVKPKRRVSSGDFPRSNQPFSSQSIENLLAYLDGAETEEEDCFVCVLIHNIDGPGLRDSETQQYLARLAACSHIRIVASIDHMFAPLLWDKKMVHRQFNWCWHHVPTFAPYKVEGMFYPLILAHGGAHQSVKTATVVLQSLTPNAQSVFKVLAEHQLSHPDEEGNFCLSFSGMPINDLYSVCRERFLVSSQVTLNSHLTEFKDHELVKIKRHSDGQDCLHIPLAAEALQKVLQEINQ</sequence>